<dbReference type="AlphaFoldDB" id="A0A5C3L7W2"/>
<dbReference type="InterPro" id="IPR044996">
    <property type="entry name" value="COQ10-like"/>
</dbReference>
<dbReference type="CDD" id="cd07813">
    <property type="entry name" value="COQ10p_like"/>
    <property type="match status" value="1"/>
</dbReference>
<proteinExistence type="inferred from homology"/>
<comment type="subunit">
    <text evidence="2">Interacts with coenzyme Q.</text>
</comment>
<gene>
    <name evidence="5" type="ORF">FA15DRAFT_664829</name>
</gene>
<comment type="similarity">
    <text evidence="1">Belongs to the COQ10 family.</text>
</comment>
<name>A0A5C3L7W2_COPMA</name>
<dbReference type="GO" id="GO:0048039">
    <property type="term" value="F:ubiquinone binding"/>
    <property type="evidence" value="ECO:0007669"/>
    <property type="project" value="InterPro"/>
</dbReference>
<reference evidence="5 6" key="1">
    <citation type="journal article" date="2019" name="Nat. Ecol. Evol.">
        <title>Megaphylogeny resolves global patterns of mushroom evolution.</title>
        <authorList>
            <person name="Varga T."/>
            <person name="Krizsan K."/>
            <person name="Foldi C."/>
            <person name="Dima B."/>
            <person name="Sanchez-Garcia M."/>
            <person name="Sanchez-Ramirez S."/>
            <person name="Szollosi G.J."/>
            <person name="Szarkandi J.G."/>
            <person name="Papp V."/>
            <person name="Albert L."/>
            <person name="Andreopoulos W."/>
            <person name="Angelini C."/>
            <person name="Antonin V."/>
            <person name="Barry K.W."/>
            <person name="Bougher N.L."/>
            <person name="Buchanan P."/>
            <person name="Buyck B."/>
            <person name="Bense V."/>
            <person name="Catcheside P."/>
            <person name="Chovatia M."/>
            <person name="Cooper J."/>
            <person name="Damon W."/>
            <person name="Desjardin D."/>
            <person name="Finy P."/>
            <person name="Geml J."/>
            <person name="Haridas S."/>
            <person name="Hughes K."/>
            <person name="Justo A."/>
            <person name="Karasinski D."/>
            <person name="Kautmanova I."/>
            <person name="Kiss B."/>
            <person name="Kocsube S."/>
            <person name="Kotiranta H."/>
            <person name="LaButti K.M."/>
            <person name="Lechner B.E."/>
            <person name="Liimatainen K."/>
            <person name="Lipzen A."/>
            <person name="Lukacs Z."/>
            <person name="Mihaltcheva S."/>
            <person name="Morgado L.N."/>
            <person name="Niskanen T."/>
            <person name="Noordeloos M.E."/>
            <person name="Ohm R.A."/>
            <person name="Ortiz-Santana B."/>
            <person name="Ovrebo C."/>
            <person name="Racz N."/>
            <person name="Riley R."/>
            <person name="Savchenko A."/>
            <person name="Shiryaev A."/>
            <person name="Soop K."/>
            <person name="Spirin V."/>
            <person name="Szebenyi C."/>
            <person name="Tomsovsky M."/>
            <person name="Tulloss R.E."/>
            <person name="Uehling J."/>
            <person name="Grigoriev I.V."/>
            <person name="Vagvolgyi C."/>
            <person name="Papp T."/>
            <person name="Martin F.M."/>
            <person name="Miettinen O."/>
            <person name="Hibbett D.S."/>
            <person name="Nagy L.G."/>
        </authorList>
    </citation>
    <scope>NUCLEOTIDE SEQUENCE [LARGE SCALE GENOMIC DNA]</scope>
    <source>
        <strain evidence="5 6">CBS 121175</strain>
    </source>
</reference>
<comment type="function">
    <text evidence="3">Required for the function of coenzyme Q in the respiratory chain. May serve as a chaperone or may be involved in the transport of Q6 from its site of synthesis to the catalytic sites of the respiratory complexes.</text>
</comment>
<accession>A0A5C3L7W2</accession>
<dbReference type="GO" id="GO:0005739">
    <property type="term" value="C:mitochondrion"/>
    <property type="evidence" value="ECO:0007669"/>
    <property type="project" value="TreeGrafter"/>
</dbReference>
<keyword evidence="6" id="KW-1185">Reference proteome</keyword>
<dbReference type="STRING" id="230819.A0A5C3L7W2"/>
<dbReference type="InterPro" id="IPR005031">
    <property type="entry name" value="COQ10_START"/>
</dbReference>
<sequence>MLSSRLASCRNLQLNWRCRRSLFTLPDLSSFSPLGTRSPQKYSESKRLPFTQKELYDVVSDVGSYPRFLPFCTGSRIISAVPKLSSPGKHVLDAELSVGFLAFKETYVSQVTCVPYQSVEAVATSSTPLFKTLSTIWRFEPSPTDTDASPSTNVSLNLVYAFANPLHAAVSSRFFGQVSELMIKAFEDRCREIYGRGQ</sequence>
<protein>
    <recommendedName>
        <fullName evidence="4">Coenzyme Q-binding protein COQ10 START domain-containing protein</fullName>
    </recommendedName>
</protein>
<evidence type="ECO:0000256" key="3">
    <source>
        <dbReference type="ARBA" id="ARBA00024947"/>
    </source>
</evidence>
<dbReference type="EMBL" id="ML210153">
    <property type="protein sequence ID" value="TFK28775.1"/>
    <property type="molecule type" value="Genomic_DNA"/>
</dbReference>
<dbReference type="PANTHER" id="PTHR12901:SF10">
    <property type="entry name" value="COENZYME Q-BINDING PROTEIN COQ10, MITOCHONDRIAL"/>
    <property type="match status" value="1"/>
</dbReference>
<evidence type="ECO:0000313" key="5">
    <source>
        <dbReference type="EMBL" id="TFK28775.1"/>
    </source>
</evidence>
<dbReference type="GO" id="GO:0045333">
    <property type="term" value="P:cellular respiration"/>
    <property type="evidence" value="ECO:0007669"/>
    <property type="project" value="InterPro"/>
</dbReference>
<dbReference type="PANTHER" id="PTHR12901">
    <property type="entry name" value="SPERM PROTEIN HOMOLOG"/>
    <property type="match status" value="1"/>
</dbReference>
<dbReference type="InterPro" id="IPR023393">
    <property type="entry name" value="START-like_dom_sf"/>
</dbReference>
<dbReference type="SUPFAM" id="SSF55961">
    <property type="entry name" value="Bet v1-like"/>
    <property type="match status" value="1"/>
</dbReference>
<dbReference type="Proteomes" id="UP000307440">
    <property type="component" value="Unassembled WGS sequence"/>
</dbReference>
<dbReference type="Gene3D" id="3.30.530.20">
    <property type="match status" value="1"/>
</dbReference>
<evidence type="ECO:0000259" key="4">
    <source>
        <dbReference type="Pfam" id="PF03364"/>
    </source>
</evidence>
<evidence type="ECO:0000256" key="2">
    <source>
        <dbReference type="ARBA" id="ARBA00011814"/>
    </source>
</evidence>
<feature type="domain" description="Coenzyme Q-binding protein COQ10 START" evidence="4">
    <location>
        <begin position="49"/>
        <end position="187"/>
    </location>
</feature>
<evidence type="ECO:0000313" key="6">
    <source>
        <dbReference type="Proteomes" id="UP000307440"/>
    </source>
</evidence>
<organism evidence="5 6">
    <name type="scientific">Coprinopsis marcescibilis</name>
    <name type="common">Agaric fungus</name>
    <name type="synonym">Psathyrella marcescibilis</name>
    <dbReference type="NCBI Taxonomy" id="230819"/>
    <lineage>
        <taxon>Eukaryota</taxon>
        <taxon>Fungi</taxon>
        <taxon>Dikarya</taxon>
        <taxon>Basidiomycota</taxon>
        <taxon>Agaricomycotina</taxon>
        <taxon>Agaricomycetes</taxon>
        <taxon>Agaricomycetidae</taxon>
        <taxon>Agaricales</taxon>
        <taxon>Agaricineae</taxon>
        <taxon>Psathyrellaceae</taxon>
        <taxon>Coprinopsis</taxon>
    </lineage>
</organism>
<evidence type="ECO:0000256" key="1">
    <source>
        <dbReference type="ARBA" id="ARBA00006885"/>
    </source>
</evidence>
<dbReference type="Pfam" id="PF03364">
    <property type="entry name" value="Polyketide_cyc"/>
    <property type="match status" value="1"/>
</dbReference>
<dbReference type="OrthoDB" id="292693at2759"/>